<dbReference type="CDD" id="cd16031">
    <property type="entry name" value="G6S_like"/>
    <property type="match status" value="1"/>
</dbReference>
<evidence type="ECO:0000313" key="4">
    <source>
        <dbReference type="EMBL" id="TYR33586.1"/>
    </source>
</evidence>
<accession>A0A5D4GYC7</accession>
<name>A0A5D4GYC7_9SPHI</name>
<dbReference type="PROSITE" id="PS00149">
    <property type="entry name" value="SULFATASE_2"/>
    <property type="match status" value="1"/>
</dbReference>
<dbReference type="GO" id="GO:0016787">
    <property type="term" value="F:hydrolase activity"/>
    <property type="evidence" value="ECO:0007669"/>
    <property type="project" value="UniProtKB-KW"/>
</dbReference>
<proteinExistence type="inferred from homology"/>
<feature type="domain" description="N-sulphoglucosamine sulphohydrolase C-terminal" evidence="3">
    <location>
        <begin position="358"/>
        <end position="510"/>
    </location>
</feature>
<dbReference type="InterPro" id="IPR017850">
    <property type="entry name" value="Alkaline_phosphatase_core_sf"/>
</dbReference>
<dbReference type="InterPro" id="IPR032506">
    <property type="entry name" value="SGSH_C"/>
</dbReference>
<keyword evidence="2" id="KW-0378">Hydrolase</keyword>
<dbReference type="Proteomes" id="UP000322362">
    <property type="component" value="Unassembled WGS sequence"/>
</dbReference>
<evidence type="ECO:0000256" key="1">
    <source>
        <dbReference type="ARBA" id="ARBA00008779"/>
    </source>
</evidence>
<comment type="caution">
    <text evidence="4">The sequence shown here is derived from an EMBL/GenBank/DDBJ whole genome shotgun (WGS) entry which is preliminary data.</text>
</comment>
<dbReference type="PROSITE" id="PS00523">
    <property type="entry name" value="SULFATASE_1"/>
    <property type="match status" value="1"/>
</dbReference>
<protein>
    <submittedName>
        <fullName evidence="4">Sulfatase</fullName>
    </submittedName>
</protein>
<dbReference type="Pfam" id="PF16347">
    <property type="entry name" value="SGSH_C"/>
    <property type="match status" value="1"/>
</dbReference>
<sequence>MFRNKIKHSILVYIAWIVSLSSYGQTDMQRPNVIFIMSDDHAEQAISAYGHPISQKAPTPHIDRIASEGALFLNNYCSNSICGPSRAAILTGKHSHKNGFMQNGNRGFDGTQQTLPKILQQNGYETAIIGKWHLISKPTGFDHWEILNDQGDYYNPYFITERDTVRRMGYVTDLITNLTTDWLEHRDKNKPFFLMMHHKAPHRNWVPAERHYKLYENTAFPIPETYFDDYEGRYAAAQQEMNIYRDMYEGHDLKMVTGIDSDTLLYDPWPHAFLETMTQAEQKRFFAAYRDRNNDFYTTKRTEKEKALWKFQRYMQDYLATVKSVDESVGEILDYLKANGLDKNTIVIYTSDQGFYLGEHGWFDKRFMYEESFGMPLLMSYPKHIKPGIKIDGLTQNIDFAPTLLDLCQIAIPDDMQGRSFKALAQNGRTPKDWRKSLYYHYYEYPGFHSVRAHYGVKMERYKLMHFPKENLWELYDIKKDPSEIENIYGRKGTEKITQELQQELLMLQDKYGVDEKYR</sequence>
<dbReference type="AlphaFoldDB" id="A0A5D4GYC7"/>
<dbReference type="SUPFAM" id="SSF53649">
    <property type="entry name" value="Alkaline phosphatase-like"/>
    <property type="match status" value="1"/>
</dbReference>
<dbReference type="InterPro" id="IPR024607">
    <property type="entry name" value="Sulfatase_CS"/>
</dbReference>
<dbReference type="Gene3D" id="3.40.720.10">
    <property type="entry name" value="Alkaline Phosphatase, subunit A"/>
    <property type="match status" value="1"/>
</dbReference>
<reference evidence="4 5" key="1">
    <citation type="submission" date="2019-08" db="EMBL/GenBank/DDBJ databases">
        <title>Phlebobacter frassis gen. nov. sp. nov., a new member of family Sphingobacteriaceae isolated from sand fly rearing media.</title>
        <authorList>
            <person name="Kakumanu M.L."/>
            <person name="Marayati B.F."/>
            <person name="Wada-Katsumata A."/>
            <person name="Wasserberg G."/>
            <person name="Schal C."/>
            <person name="Apperson C.S."/>
            <person name="Ponnusamy L."/>
        </authorList>
    </citation>
    <scope>NUCLEOTIDE SEQUENCE [LARGE SCALE GENOMIC DNA]</scope>
    <source>
        <strain evidence="4 5">SSI9</strain>
    </source>
</reference>
<comment type="similarity">
    <text evidence="1">Belongs to the sulfatase family.</text>
</comment>
<dbReference type="Pfam" id="PF01663">
    <property type="entry name" value="Phosphodiest"/>
    <property type="match status" value="1"/>
</dbReference>
<keyword evidence="5" id="KW-1185">Reference proteome</keyword>
<dbReference type="PANTHER" id="PTHR43108:SF6">
    <property type="entry name" value="N-SULPHOGLUCOSAMINE SULPHOHYDROLASE"/>
    <property type="match status" value="1"/>
</dbReference>
<dbReference type="PANTHER" id="PTHR43108">
    <property type="entry name" value="N-ACETYLGLUCOSAMINE-6-SULFATASE FAMILY MEMBER"/>
    <property type="match status" value="1"/>
</dbReference>
<evidence type="ECO:0000256" key="2">
    <source>
        <dbReference type="ARBA" id="ARBA00022801"/>
    </source>
</evidence>
<dbReference type="EMBL" id="VTAV01000015">
    <property type="protein sequence ID" value="TYR33586.1"/>
    <property type="molecule type" value="Genomic_DNA"/>
</dbReference>
<gene>
    <name evidence="4" type="ORF">FXV77_17110</name>
</gene>
<dbReference type="InterPro" id="IPR002591">
    <property type="entry name" value="Phosphodiest/P_Trfase"/>
</dbReference>
<evidence type="ECO:0000259" key="3">
    <source>
        <dbReference type="Pfam" id="PF16347"/>
    </source>
</evidence>
<evidence type="ECO:0000313" key="5">
    <source>
        <dbReference type="Proteomes" id="UP000322362"/>
    </source>
</evidence>
<organism evidence="4 5">
    <name type="scientific">Sphingobacterium phlebotomi</name>
    <dbReference type="NCBI Taxonomy" id="2605433"/>
    <lineage>
        <taxon>Bacteria</taxon>
        <taxon>Pseudomonadati</taxon>
        <taxon>Bacteroidota</taxon>
        <taxon>Sphingobacteriia</taxon>
        <taxon>Sphingobacteriales</taxon>
        <taxon>Sphingobacteriaceae</taxon>
        <taxon>Sphingobacterium</taxon>
    </lineage>
</organism>